<evidence type="ECO:0000313" key="2">
    <source>
        <dbReference type="Proteomes" id="UP000188603"/>
    </source>
</evidence>
<proteinExistence type="predicted"/>
<accession>A0A1U9K9T8</accession>
<evidence type="ECO:0008006" key="3">
    <source>
        <dbReference type="Google" id="ProtNLM"/>
    </source>
</evidence>
<gene>
    <name evidence="1" type="ORF">B0W44_14800</name>
</gene>
<organism evidence="1 2">
    <name type="scientific">Novibacillus thermophilus</name>
    <dbReference type="NCBI Taxonomy" id="1471761"/>
    <lineage>
        <taxon>Bacteria</taxon>
        <taxon>Bacillati</taxon>
        <taxon>Bacillota</taxon>
        <taxon>Bacilli</taxon>
        <taxon>Bacillales</taxon>
        <taxon>Thermoactinomycetaceae</taxon>
        <taxon>Novibacillus</taxon>
    </lineage>
</organism>
<evidence type="ECO:0000313" key="1">
    <source>
        <dbReference type="EMBL" id="AQS56827.1"/>
    </source>
</evidence>
<dbReference type="Gene3D" id="1.10.760.20">
    <property type="entry name" value="Protein of unknown function DUF3243"/>
    <property type="match status" value="1"/>
</dbReference>
<dbReference type="InterPro" id="IPR024702">
    <property type="entry name" value="Uncharacterised_YmfJ"/>
</dbReference>
<dbReference type="InterPro" id="IPR021637">
    <property type="entry name" value="DUF3243"/>
</dbReference>
<keyword evidence="2" id="KW-1185">Reference proteome</keyword>
<dbReference type="EMBL" id="CP019699">
    <property type="protein sequence ID" value="AQS56827.1"/>
    <property type="molecule type" value="Genomic_DNA"/>
</dbReference>
<dbReference type="AlphaFoldDB" id="A0A1U9K9T8"/>
<reference evidence="1 2" key="1">
    <citation type="journal article" date="2015" name="Int. J. Syst. Evol. Microbiol.">
        <title>Novibacillus thermophilus gen. nov., sp. nov., a Gram-staining-negative and moderately thermophilic member of the family Thermoactinomycetaceae.</title>
        <authorList>
            <person name="Yang G."/>
            <person name="Chen J."/>
            <person name="Zhou S."/>
        </authorList>
    </citation>
    <scope>NUCLEOTIDE SEQUENCE [LARGE SCALE GENOMIC DNA]</scope>
    <source>
        <strain evidence="1 2">SG-1</strain>
    </source>
</reference>
<dbReference type="STRING" id="1471761.B0W44_14800"/>
<dbReference type="KEGG" id="ntr:B0W44_14800"/>
<dbReference type="InterPro" id="IPR038292">
    <property type="entry name" value="YmfJ/YflH_sf"/>
</dbReference>
<dbReference type="Proteomes" id="UP000188603">
    <property type="component" value="Chromosome"/>
</dbReference>
<dbReference type="OrthoDB" id="2382009at2"/>
<dbReference type="RefSeq" id="WP_077720691.1">
    <property type="nucleotide sequence ID" value="NZ_CP019699.1"/>
</dbReference>
<name>A0A1U9K9T8_9BACL</name>
<dbReference type="PIRSF" id="PIRSF004764">
    <property type="entry name" value="YmfJ"/>
    <property type="match status" value="1"/>
</dbReference>
<dbReference type="Pfam" id="PF11588">
    <property type="entry name" value="DUF3243"/>
    <property type="match status" value="1"/>
</dbReference>
<protein>
    <recommendedName>
        <fullName evidence="3">DUF3243 domain-containing protein</fullName>
    </recommendedName>
</protein>
<sequence>MSVLENFEDWKGFLHDRVEQARSLGMDNQMIANMAQEIGDYLAQEVHPENGEEKLLKQMWEVSTEEEQQTLANIMVKLVGQTH</sequence>